<sequence length="114" mass="12243">MGLSCEIRENSEGMKIEVNDEIASAREILTGALHDNGRAIHGMLNPKMAQVSRNKLYLMLLTFVAIAVNSRKRKSTLIVPQHICSVLGVTAEGCGAPDGSALFVTVAKYITGTQ</sequence>
<accession>A0A834FTD4</accession>
<evidence type="ECO:0000313" key="2">
    <source>
        <dbReference type="Proteomes" id="UP000626092"/>
    </source>
</evidence>
<gene>
    <name evidence="1" type="ORF">RHSIM_RhsimUnG0250100</name>
</gene>
<dbReference type="EMBL" id="WJXA01000551">
    <property type="protein sequence ID" value="KAF7112254.1"/>
    <property type="molecule type" value="Genomic_DNA"/>
</dbReference>
<name>A0A834FTD4_RHOSS</name>
<reference evidence="1" key="1">
    <citation type="submission" date="2019-11" db="EMBL/GenBank/DDBJ databases">
        <authorList>
            <person name="Liu Y."/>
            <person name="Hou J."/>
            <person name="Li T.-Q."/>
            <person name="Guan C.-H."/>
            <person name="Wu X."/>
            <person name="Wu H.-Z."/>
            <person name="Ling F."/>
            <person name="Zhang R."/>
            <person name="Shi X.-G."/>
            <person name="Ren J.-P."/>
            <person name="Chen E.-F."/>
            <person name="Sun J.-M."/>
        </authorList>
    </citation>
    <scope>NUCLEOTIDE SEQUENCE</scope>
    <source>
        <strain evidence="1">Adult_tree_wgs_1</strain>
        <tissue evidence="1">Leaves</tissue>
    </source>
</reference>
<protein>
    <submittedName>
        <fullName evidence="1">Uncharacterized protein</fullName>
    </submittedName>
</protein>
<keyword evidence="2" id="KW-1185">Reference proteome</keyword>
<proteinExistence type="predicted"/>
<evidence type="ECO:0000313" key="1">
    <source>
        <dbReference type="EMBL" id="KAF7112254.1"/>
    </source>
</evidence>
<organism evidence="1 2">
    <name type="scientific">Rhododendron simsii</name>
    <name type="common">Sims's rhododendron</name>
    <dbReference type="NCBI Taxonomy" id="118357"/>
    <lineage>
        <taxon>Eukaryota</taxon>
        <taxon>Viridiplantae</taxon>
        <taxon>Streptophyta</taxon>
        <taxon>Embryophyta</taxon>
        <taxon>Tracheophyta</taxon>
        <taxon>Spermatophyta</taxon>
        <taxon>Magnoliopsida</taxon>
        <taxon>eudicotyledons</taxon>
        <taxon>Gunneridae</taxon>
        <taxon>Pentapetalae</taxon>
        <taxon>asterids</taxon>
        <taxon>Ericales</taxon>
        <taxon>Ericaceae</taxon>
        <taxon>Ericoideae</taxon>
        <taxon>Rhodoreae</taxon>
        <taxon>Rhododendron</taxon>
    </lineage>
</organism>
<dbReference type="AlphaFoldDB" id="A0A834FTD4"/>
<dbReference type="Proteomes" id="UP000626092">
    <property type="component" value="Unassembled WGS sequence"/>
</dbReference>
<comment type="caution">
    <text evidence="1">The sequence shown here is derived from an EMBL/GenBank/DDBJ whole genome shotgun (WGS) entry which is preliminary data.</text>
</comment>